<evidence type="ECO:0000256" key="13">
    <source>
        <dbReference type="ARBA" id="ARBA00034617"/>
    </source>
</evidence>
<dbReference type="PROSITE" id="PS51217">
    <property type="entry name" value="UVRD_HELICASE_CTER"/>
    <property type="match status" value="1"/>
</dbReference>
<dbReference type="GO" id="GO:0003677">
    <property type="term" value="F:DNA binding"/>
    <property type="evidence" value="ECO:0007669"/>
    <property type="project" value="UniProtKB-UniRule"/>
</dbReference>
<feature type="region of interest" description="Nuclease activity, interacts with RecD and RecA" evidence="15">
    <location>
        <begin position="743"/>
        <end position="1053"/>
    </location>
</feature>
<dbReference type="GO" id="GO:0009338">
    <property type="term" value="C:exodeoxyribonuclease V complex"/>
    <property type="evidence" value="ECO:0007669"/>
    <property type="project" value="TreeGrafter"/>
</dbReference>
<comment type="function">
    <text evidence="15">A helicase/nuclease that prepares dsDNA breaks (DSB) for recombinational DNA repair. Binds to DSBs and unwinds DNA via a highly rapid and processive ATP-dependent bidirectional helicase activity. Unwinds dsDNA until it encounters a Chi (crossover hotspot instigator) sequence from the 3' direction. Cuts ssDNA a few nucleotides 3' to the Chi site. The properties and activities of the enzyme are changed at Chi. The Chi-altered holoenzyme produces a long 3'-ssDNA overhang and facilitates RecA-binding to the ssDNA for homologous DNA recombination and repair. Holoenzyme degrades any linearized DNA that is unable to undergo homologous recombination. In the holoenzyme this subunit contributes ATPase, 3'-5' helicase, exonuclease activity and loads RecA onto ssDNA.</text>
</comment>
<accession>A0A553JYG5</accession>
<dbReference type="Gene3D" id="3.40.50.300">
    <property type="entry name" value="P-loop containing nucleotide triphosphate hydrolases"/>
    <property type="match status" value="2"/>
</dbReference>
<feature type="active site" description="For nuclease activity" evidence="15">
    <location>
        <position position="945"/>
    </location>
</feature>
<evidence type="ECO:0000256" key="11">
    <source>
        <dbReference type="ARBA" id="ARBA00023204"/>
    </source>
</evidence>
<evidence type="ECO:0000256" key="5">
    <source>
        <dbReference type="ARBA" id="ARBA00022801"/>
    </source>
</evidence>
<dbReference type="Gene3D" id="3.90.320.10">
    <property type="match status" value="1"/>
</dbReference>
<dbReference type="SUPFAM" id="SSF52980">
    <property type="entry name" value="Restriction endonuclease-like"/>
    <property type="match status" value="1"/>
</dbReference>
<reference evidence="19 20" key="1">
    <citation type="submission" date="2019-07" db="EMBL/GenBank/DDBJ databases">
        <authorList>
            <person name="Zhou L.-Y."/>
        </authorList>
    </citation>
    <scope>NUCLEOTIDE SEQUENCE [LARGE SCALE GENOMIC DNA]</scope>
    <source>
        <strain evidence="19 20">YIM 101269</strain>
    </source>
</reference>
<evidence type="ECO:0000256" key="7">
    <source>
        <dbReference type="ARBA" id="ARBA00022839"/>
    </source>
</evidence>
<keyword evidence="1 15" id="KW-0540">Nuclease</keyword>
<dbReference type="OrthoDB" id="9810135at2"/>
<evidence type="ECO:0000256" key="14">
    <source>
        <dbReference type="ARBA" id="ARBA00048988"/>
    </source>
</evidence>
<keyword evidence="4 15" id="KW-0227">DNA damage</keyword>
<dbReference type="Gene3D" id="1.10.486.10">
    <property type="entry name" value="PCRA, domain 4"/>
    <property type="match status" value="1"/>
</dbReference>
<evidence type="ECO:0000256" key="9">
    <source>
        <dbReference type="ARBA" id="ARBA00022842"/>
    </source>
</evidence>
<evidence type="ECO:0000259" key="17">
    <source>
        <dbReference type="PROSITE" id="PS51198"/>
    </source>
</evidence>
<comment type="catalytic activity">
    <reaction evidence="13 15">
        <text>Couples ATP hydrolysis with the unwinding of duplex DNA by translocating in the 3'-5' direction.</text>
        <dbReference type="EC" id="5.6.2.4"/>
    </reaction>
</comment>
<feature type="region of interest" description="DNA-binding and helicase activity, interacts with RecC" evidence="15">
    <location>
        <begin position="1"/>
        <end position="709"/>
    </location>
</feature>
<evidence type="ECO:0000256" key="1">
    <source>
        <dbReference type="ARBA" id="ARBA00022722"/>
    </source>
</evidence>
<comment type="subunit">
    <text evidence="15">Heterotrimer of RecB, RecC and RecD. All subunits contribute to DNA-binding. Interacts with RecA.</text>
</comment>
<dbReference type="GO" id="GO:0008854">
    <property type="term" value="F:exodeoxyribonuclease V activity"/>
    <property type="evidence" value="ECO:0007669"/>
    <property type="project" value="UniProtKB-EC"/>
</dbReference>
<keyword evidence="2 15" id="KW-0479">Metal-binding</keyword>
<evidence type="ECO:0000313" key="19">
    <source>
        <dbReference type="EMBL" id="TRY17498.1"/>
    </source>
</evidence>
<dbReference type="Pfam" id="PF12705">
    <property type="entry name" value="PDDEXK_1"/>
    <property type="match status" value="1"/>
</dbReference>
<gene>
    <name evidence="15" type="primary">recB</name>
    <name evidence="19" type="ORF">FOJ82_13320</name>
</gene>
<feature type="binding site" evidence="15">
    <location>
        <position position="802"/>
    </location>
    <ligand>
        <name>Mg(2+)</name>
        <dbReference type="ChEBI" id="CHEBI:18420"/>
    </ligand>
</feature>
<feature type="binding site" evidence="15">
    <location>
        <position position="931"/>
    </location>
    <ligand>
        <name>Mg(2+)</name>
        <dbReference type="ChEBI" id="CHEBI:18420"/>
    </ligand>
</feature>
<dbReference type="GO" id="GO:0005829">
    <property type="term" value="C:cytosol"/>
    <property type="evidence" value="ECO:0007669"/>
    <property type="project" value="TreeGrafter"/>
</dbReference>
<dbReference type="GO" id="GO:0043138">
    <property type="term" value="F:3'-5' DNA helicase activity"/>
    <property type="evidence" value="ECO:0007669"/>
    <property type="project" value="UniProtKB-UniRule"/>
</dbReference>
<evidence type="ECO:0000256" key="8">
    <source>
        <dbReference type="ARBA" id="ARBA00022840"/>
    </source>
</evidence>
<keyword evidence="9 15" id="KW-0460">Magnesium</keyword>
<dbReference type="SUPFAM" id="SSF52540">
    <property type="entry name" value="P-loop containing nucleoside triphosphate hydrolases"/>
    <property type="match status" value="1"/>
</dbReference>
<evidence type="ECO:0000256" key="3">
    <source>
        <dbReference type="ARBA" id="ARBA00022741"/>
    </source>
</evidence>
<proteinExistence type="inferred from homology"/>
<comment type="caution">
    <text evidence="19">The sequence shown here is derived from an EMBL/GenBank/DDBJ whole genome shotgun (WGS) entry which is preliminary data.</text>
</comment>
<dbReference type="EMBL" id="VKKG01000005">
    <property type="protein sequence ID" value="TRY17498.1"/>
    <property type="molecule type" value="Genomic_DNA"/>
</dbReference>
<feature type="binding site" evidence="15">
    <location>
        <position position="945"/>
    </location>
    <ligand>
        <name>Mg(2+)</name>
        <dbReference type="ChEBI" id="CHEBI:18420"/>
    </ligand>
</feature>
<evidence type="ECO:0000256" key="6">
    <source>
        <dbReference type="ARBA" id="ARBA00022806"/>
    </source>
</evidence>
<dbReference type="PANTHER" id="PTHR11070">
    <property type="entry name" value="UVRD / RECB / PCRA DNA HELICASE FAMILY MEMBER"/>
    <property type="match status" value="1"/>
</dbReference>
<feature type="domain" description="UvrD-like helicase C-terminal" evidence="18">
    <location>
        <begin position="340"/>
        <end position="591"/>
    </location>
</feature>
<evidence type="ECO:0000256" key="16">
    <source>
        <dbReference type="PROSITE-ProRule" id="PRU00560"/>
    </source>
</evidence>
<dbReference type="HAMAP" id="MF_01485">
    <property type="entry name" value="RecB"/>
    <property type="match status" value="1"/>
</dbReference>
<name>A0A553JYG5_9ACTN</name>
<comment type="catalytic activity">
    <reaction evidence="15">
        <text>Exonucleolytic cleavage (in the presence of ATP) in either 5'- to 3'- or 3'- to 5'-direction to yield 5'-phosphooligonucleotides.</text>
        <dbReference type="EC" id="3.1.11.5"/>
    </reaction>
</comment>
<keyword evidence="7 15" id="KW-0269">Exonuclease</keyword>
<dbReference type="GO" id="GO:0000724">
    <property type="term" value="P:double-strand break repair via homologous recombination"/>
    <property type="evidence" value="ECO:0007669"/>
    <property type="project" value="UniProtKB-UniRule"/>
</dbReference>
<evidence type="ECO:0000256" key="15">
    <source>
        <dbReference type="HAMAP-Rule" id="MF_01485"/>
    </source>
</evidence>
<evidence type="ECO:0000256" key="2">
    <source>
        <dbReference type="ARBA" id="ARBA00022723"/>
    </source>
</evidence>
<comment type="cofactor">
    <cofactor evidence="15">
        <name>Mg(2+)</name>
        <dbReference type="ChEBI" id="CHEBI:18420"/>
    </cofactor>
    <text evidence="15">Binds 1 Mg(2+) ion per subunit.</text>
</comment>
<evidence type="ECO:0000256" key="4">
    <source>
        <dbReference type="ARBA" id="ARBA00022763"/>
    </source>
</evidence>
<dbReference type="PROSITE" id="PS51198">
    <property type="entry name" value="UVRD_HELICASE_ATP_BIND"/>
    <property type="match status" value="1"/>
</dbReference>
<comment type="miscellaneous">
    <text evidence="15">In the RecBCD complex, RecB has a slow 3'-5' helicase, an exonuclease activity and loads RecA onto ssDNA, RecD has a fast 5'-3' helicase activity, while RecC stimulates the ATPase and processivity of the RecB helicase and contributes to recognition of the Chi site.</text>
</comment>
<comment type="catalytic activity">
    <reaction evidence="14 15">
        <text>ATP + H2O = ADP + phosphate + H(+)</text>
        <dbReference type="Rhea" id="RHEA:13065"/>
        <dbReference type="ChEBI" id="CHEBI:15377"/>
        <dbReference type="ChEBI" id="CHEBI:15378"/>
        <dbReference type="ChEBI" id="CHEBI:30616"/>
        <dbReference type="ChEBI" id="CHEBI:43474"/>
        <dbReference type="ChEBI" id="CHEBI:456216"/>
        <dbReference type="EC" id="5.6.2.4"/>
    </reaction>
</comment>
<evidence type="ECO:0000256" key="10">
    <source>
        <dbReference type="ARBA" id="ARBA00023125"/>
    </source>
</evidence>
<sequence>MMFDVTGPLPTSPLLLEASAGTGKTWTIAALATRFLAETEMGIDKVLLITFTERSTRDLRSRVFERLQDTEEALTRFLACGEVPTDAVSALLCTSDAELHRDRLREALATFDRATISTIHAFCEGMLKELGVLGDWDSDDAVLSDPRAVVEQCATDVYLNMFATAPEVVLEPRRALLVAREACESTLPLAPQGSVEATYCEAVRERFAQRKRELGVVSFDDMPVRLAQVLASPEVGPAAVEALRKRFTLVMVDEFQDTDPVQWEILRSTFMNRGRATVLIGDPKQSIYGFRNADLLSYLDARQAARRESLGVNYRSDRPVVDGVAELFGTVRLGHEDIRVEEVDASHQSRLDMRGARAKILLRCAEEDELGVAADTAVARDVVEMTRQLLAHARIEDRALAPSDIAVLVRSRAEGASLLRRLEAAGIPAVAAGQENVLTSPAAAEWAHVLEAMASPNRSSIVLAACTDLLGFRLADLVDDGSRASEEAFVVVRQLANAYLERGFAAVPATLEARTRLRSRILAQPDGERQLADLLHVAELLGGAPPTNLQDLLDWFTRQRDERSRDVDSVDHRMASDVGAVRVLTLHSAKGLEFGVVLLPEVSDLVLRKNQPFPVVTEGGRRLYVGPPPRREDETWAAYQRQCRDEELRLLYVGLTRARHLAIAWHVTGRRSALGALTALLARDRDSDELAATYPKVPRTPRLAADLINVTRFFDGEEPSRTAPPVSDAPLRAATMARSVDPSWRRTSYSGLTAGLHEAAHAAVLDEPEADLEVQPPPGGELVLASPMAGLPGGAAFGTLVHAVFEEVDWAPGALEASAARVVELLAPRHGLSPEHAERLTHAVVEVCNTPLGPLAEGSALTDFPLAQRLAELDFDLPMADRGAPATVAALAELMARFLPAGDPLIAYPQHLADSPAATQVLNGMLTGSIDVVLRTTDGRFIVVDYKTNRLPVGPDEELAVGHYRPRAMAEAMIQSHYPLQALLYSVALHRYLSWRLPGYRPEEHLGGAGYLFVRGMAGALTPVVDGHTCGVFTWNPPVELVLAASELIGGVR</sequence>
<dbReference type="AlphaFoldDB" id="A0A553JYG5"/>
<dbReference type="Pfam" id="PF13361">
    <property type="entry name" value="UvrD_C"/>
    <property type="match status" value="1"/>
</dbReference>
<keyword evidence="11 15" id="KW-0234">DNA repair</keyword>
<dbReference type="PANTHER" id="PTHR11070:SF23">
    <property type="entry name" value="RECBCD ENZYME SUBUNIT RECB"/>
    <property type="match status" value="1"/>
</dbReference>
<dbReference type="InterPro" id="IPR000212">
    <property type="entry name" value="DNA_helicase_UvrD/REP"/>
</dbReference>
<dbReference type="Pfam" id="PF00580">
    <property type="entry name" value="UvrD-helicase"/>
    <property type="match status" value="1"/>
</dbReference>
<keyword evidence="20" id="KW-1185">Reference proteome</keyword>
<dbReference type="InterPro" id="IPR038726">
    <property type="entry name" value="PDDEXK_AddAB-type"/>
</dbReference>
<keyword evidence="8 15" id="KW-0067">ATP-binding</keyword>
<keyword evidence="12 15" id="KW-0413">Isomerase</keyword>
<evidence type="ECO:0000259" key="18">
    <source>
        <dbReference type="PROSITE" id="PS51217"/>
    </source>
</evidence>
<keyword evidence="6 15" id="KW-0347">Helicase</keyword>
<organism evidence="19 20">
    <name type="scientific">Tessaracoccus rhinocerotis</name>
    <dbReference type="NCBI Taxonomy" id="1689449"/>
    <lineage>
        <taxon>Bacteria</taxon>
        <taxon>Bacillati</taxon>
        <taxon>Actinomycetota</taxon>
        <taxon>Actinomycetes</taxon>
        <taxon>Propionibacteriales</taxon>
        <taxon>Propionibacteriaceae</taxon>
        <taxon>Tessaracoccus</taxon>
    </lineage>
</organism>
<evidence type="ECO:0000256" key="12">
    <source>
        <dbReference type="ARBA" id="ARBA00023235"/>
    </source>
</evidence>
<dbReference type="InterPro" id="IPR027417">
    <property type="entry name" value="P-loop_NTPase"/>
</dbReference>
<dbReference type="InterPro" id="IPR004586">
    <property type="entry name" value="RecB"/>
</dbReference>
<keyword evidence="10 15" id="KW-0238">DNA-binding</keyword>
<comment type="domain">
    <text evidence="15">The N-terminal DNA-binding domain is a ssDNA-dependent ATPase and has ATP-dependent 3'-5' helicase function. This domain interacts with RecC.</text>
</comment>
<dbReference type="InterPro" id="IPR011604">
    <property type="entry name" value="PDDEXK-like_dom_sf"/>
</dbReference>
<comment type="domain">
    <text evidence="15">The C-terminal domain has nuclease activity and interacts with RecD. It interacts with RecA, facilitating its loading onto ssDNA.</text>
</comment>
<protein>
    <recommendedName>
        <fullName evidence="15">RecBCD enzyme subunit RecB</fullName>
        <ecNumber evidence="15">3.1.11.5</ecNumber>
        <ecNumber evidence="15">5.6.2.4</ecNumber>
    </recommendedName>
    <alternativeName>
        <fullName evidence="15">DNA 3'-5' helicase subunit RecB</fullName>
    </alternativeName>
    <alternativeName>
        <fullName evidence="15">Exonuclease V subunit RecB</fullName>
        <shortName evidence="15">ExoV subunit RecB</shortName>
    </alternativeName>
    <alternativeName>
        <fullName evidence="15">Helicase/nuclease RecBCD subunit RecB</fullName>
    </alternativeName>
</protein>
<feature type="domain" description="UvrD-like helicase ATP-binding" evidence="17">
    <location>
        <begin position="1"/>
        <end position="317"/>
    </location>
</feature>
<keyword evidence="3 15" id="KW-0547">Nucleotide-binding</keyword>
<keyword evidence="5 15" id="KW-0378">Hydrolase</keyword>
<dbReference type="EC" id="3.1.11.5" evidence="15"/>
<dbReference type="GO" id="GO:0016887">
    <property type="term" value="F:ATP hydrolysis activity"/>
    <property type="evidence" value="ECO:0007669"/>
    <property type="project" value="RHEA"/>
</dbReference>
<dbReference type="InterPro" id="IPR014016">
    <property type="entry name" value="UvrD-like_ATP-bd"/>
</dbReference>
<evidence type="ECO:0000313" key="20">
    <source>
        <dbReference type="Proteomes" id="UP000317638"/>
    </source>
</evidence>
<dbReference type="CDD" id="cd22352">
    <property type="entry name" value="RecB_C-like"/>
    <property type="match status" value="1"/>
</dbReference>
<dbReference type="Proteomes" id="UP000317638">
    <property type="component" value="Unassembled WGS sequence"/>
</dbReference>
<dbReference type="EC" id="5.6.2.4" evidence="15"/>
<dbReference type="GO" id="GO:0000287">
    <property type="term" value="F:magnesium ion binding"/>
    <property type="evidence" value="ECO:0007669"/>
    <property type="project" value="UniProtKB-UniRule"/>
</dbReference>
<feature type="binding site" evidence="16">
    <location>
        <begin position="18"/>
        <end position="25"/>
    </location>
    <ligand>
        <name>ATP</name>
        <dbReference type="ChEBI" id="CHEBI:30616"/>
    </ligand>
</feature>
<dbReference type="GO" id="GO:0005524">
    <property type="term" value="F:ATP binding"/>
    <property type="evidence" value="ECO:0007669"/>
    <property type="project" value="UniProtKB-UniRule"/>
</dbReference>
<dbReference type="InterPro" id="IPR014017">
    <property type="entry name" value="DNA_helicase_UvrD-like_C"/>
</dbReference>
<dbReference type="InterPro" id="IPR011335">
    <property type="entry name" value="Restrct_endonuc-II-like"/>
</dbReference>
<comment type="similarity">
    <text evidence="15">Belongs to the helicase family. UvrD subfamily.</text>
</comment>